<dbReference type="PATRIC" id="fig|66430.4.peg.6327"/>
<accession>A0A0J6XKD1</accession>
<evidence type="ECO:0000313" key="3">
    <source>
        <dbReference type="EMBL" id="KMO96530.1"/>
    </source>
</evidence>
<feature type="domain" description="Peptidoglycan binding-like" evidence="2">
    <location>
        <begin position="66"/>
        <end position="110"/>
    </location>
</feature>
<evidence type="ECO:0000259" key="2">
    <source>
        <dbReference type="Pfam" id="PF01471"/>
    </source>
</evidence>
<dbReference type="AlphaFoldDB" id="A0A0J6XKD1"/>
<dbReference type="InterPro" id="IPR036366">
    <property type="entry name" value="PGBDSf"/>
</dbReference>
<reference evidence="3 4" key="1">
    <citation type="submission" date="2015-06" db="EMBL/GenBank/DDBJ databases">
        <title>Recapitulation of the evolution of biosynthetic gene clusters reveals hidden chemical diversity on bacterial genomes.</title>
        <authorList>
            <person name="Cruz-Morales P."/>
            <person name="Martinez-Guerrero C."/>
            <person name="Morales-Escalante M.A."/>
            <person name="Yanez-Guerra L.A."/>
            <person name="Kopp J.F."/>
            <person name="Feldmann J."/>
            <person name="Ramos-Aboites H.E."/>
            <person name="Barona-Gomez F."/>
        </authorList>
    </citation>
    <scope>NUCLEOTIDE SEQUENCE [LARGE SCALE GENOMIC DNA]</scope>
    <source>
        <strain evidence="3 4">ATCC 31245</strain>
    </source>
</reference>
<feature type="signal peptide" evidence="1">
    <location>
        <begin position="1"/>
        <end position="29"/>
    </location>
</feature>
<dbReference type="Proteomes" id="UP000035932">
    <property type="component" value="Unassembled WGS sequence"/>
</dbReference>
<dbReference type="Gene3D" id="1.10.101.10">
    <property type="entry name" value="PGBD-like superfamily/PGBD"/>
    <property type="match status" value="1"/>
</dbReference>
<sequence length="138" mass="14918">MLKKTASRAAALAAAATLTVLSLSGTAQARQGAPYIGYGQTNNTHAVWCVQHQLNWAFANNWVGRLGSHGQIAEDGKFGPQTDEAIRFFQKSFFPNEIDGVVGPSTGYALLWEGDPNYGYNDKVTNAGYCNEYIPSIV</sequence>
<evidence type="ECO:0000256" key="1">
    <source>
        <dbReference type="SAM" id="SignalP"/>
    </source>
</evidence>
<gene>
    <name evidence="3" type="ORF">ACS04_18055</name>
</gene>
<dbReference type="OrthoDB" id="4337990at2"/>
<proteinExistence type="predicted"/>
<keyword evidence="4" id="KW-1185">Reference proteome</keyword>
<dbReference type="Pfam" id="PF01471">
    <property type="entry name" value="PG_binding_1"/>
    <property type="match status" value="1"/>
</dbReference>
<dbReference type="InterPro" id="IPR002477">
    <property type="entry name" value="Peptidoglycan-bd-like"/>
</dbReference>
<feature type="chain" id="PRO_5005284730" description="Peptidoglycan binding-like domain-containing protein" evidence="1">
    <location>
        <begin position="30"/>
        <end position="138"/>
    </location>
</feature>
<evidence type="ECO:0000313" key="4">
    <source>
        <dbReference type="Proteomes" id="UP000035932"/>
    </source>
</evidence>
<dbReference type="RefSeq" id="WP_048477654.1">
    <property type="nucleotide sequence ID" value="NZ_JBIRUD010000005.1"/>
</dbReference>
<dbReference type="SUPFAM" id="SSF47090">
    <property type="entry name" value="PGBD-like"/>
    <property type="match status" value="1"/>
</dbReference>
<dbReference type="InterPro" id="IPR036365">
    <property type="entry name" value="PGBD-like_sf"/>
</dbReference>
<dbReference type="EMBL" id="LFML01000068">
    <property type="protein sequence ID" value="KMO96530.1"/>
    <property type="molecule type" value="Genomic_DNA"/>
</dbReference>
<keyword evidence="1" id="KW-0732">Signal</keyword>
<organism evidence="3 4">
    <name type="scientific">Streptomyces roseus</name>
    <dbReference type="NCBI Taxonomy" id="66430"/>
    <lineage>
        <taxon>Bacteria</taxon>
        <taxon>Bacillati</taxon>
        <taxon>Actinomycetota</taxon>
        <taxon>Actinomycetes</taxon>
        <taxon>Kitasatosporales</taxon>
        <taxon>Streptomycetaceae</taxon>
        <taxon>Streptomyces</taxon>
    </lineage>
</organism>
<protein>
    <recommendedName>
        <fullName evidence="2">Peptidoglycan binding-like domain-containing protein</fullName>
    </recommendedName>
</protein>
<comment type="caution">
    <text evidence="3">The sequence shown here is derived from an EMBL/GenBank/DDBJ whole genome shotgun (WGS) entry which is preliminary data.</text>
</comment>
<name>A0A0J6XKD1_9ACTN</name>